<accession>A0A8H6RD79</accession>
<organism evidence="2 3">
    <name type="scientific">Pseudocercospora fuligena</name>
    <dbReference type="NCBI Taxonomy" id="685502"/>
    <lineage>
        <taxon>Eukaryota</taxon>
        <taxon>Fungi</taxon>
        <taxon>Dikarya</taxon>
        <taxon>Ascomycota</taxon>
        <taxon>Pezizomycotina</taxon>
        <taxon>Dothideomycetes</taxon>
        <taxon>Dothideomycetidae</taxon>
        <taxon>Mycosphaerellales</taxon>
        <taxon>Mycosphaerellaceae</taxon>
        <taxon>Pseudocercospora</taxon>
    </lineage>
</organism>
<feature type="region of interest" description="Disordered" evidence="1">
    <location>
        <begin position="340"/>
        <end position="378"/>
    </location>
</feature>
<feature type="compositionally biased region" description="Basic and acidic residues" evidence="1">
    <location>
        <begin position="438"/>
        <end position="457"/>
    </location>
</feature>
<proteinExistence type="predicted"/>
<feature type="region of interest" description="Disordered" evidence="1">
    <location>
        <begin position="438"/>
        <end position="469"/>
    </location>
</feature>
<reference evidence="2" key="1">
    <citation type="submission" date="2020-04" db="EMBL/GenBank/DDBJ databases">
        <title>Draft genome resource of the tomato pathogen Pseudocercospora fuligena.</title>
        <authorList>
            <person name="Zaccaron A."/>
        </authorList>
    </citation>
    <scope>NUCLEOTIDE SEQUENCE</scope>
    <source>
        <strain evidence="2">PF001</strain>
    </source>
</reference>
<sequence length="559" mass="56299">MAGLIGGVAGGLGSGDGPLGATSGITDGVLGGGGPLGAASSLTDGVTGGGLGDTLGGATGLAGGLLGSGEGLNVAGLVGLGSDDPALLDLNPSEKKTVKAQKAAIAKKNELKRQDEMRKLHDQVRQQGGKATPEQQAYAKRLEESQAKENEEMAKLDRMLGPTDPELYQQAMASENSAIPGGNAGSSSEGLFYAYLVNGQTAQPTHVMTFANAAAANVWYQNASQTSQVEKVSPQMYVYEGGTPPRPGRRMACMPIQTVQPIIPLQHSNGYPICCKDRGGSSGGSSSGSGAAAAPAKPPRKKYTWQDAAEQHATNAQAAGDTRPRDQIVQEAMQDLKDQCAASHANGGSSGPTSTGAANGLAPAPSGGSSSGPVDSLASNPLGATNALDAAPLGAGLLGSGEGLNVAGLLAIGSDEKALLDLNPAQKKEEKLKRAKELKRQSEIQAREKKELEDAVKRQNGQATPAQRERYAELNKRQTATVDAANTLNESIKKDDADAKKGLAGGLPGPVGGVAQGLPTNNLPTSAVTEGLPTGAATGAVSGVAGGLPTGALTKGIGL</sequence>
<dbReference type="AlphaFoldDB" id="A0A8H6RD79"/>
<evidence type="ECO:0000256" key="1">
    <source>
        <dbReference type="SAM" id="MobiDB-lite"/>
    </source>
</evidence>
<comment type="caution">
    <text evidence="2">The sequence shown here is derived from an EMBL/GenBank/DDBJ whole genome shotgun (WGS) entry which is preliminary data.</text>
</comment>
<gene>
    <name evidence="2" type="ORF">HII31_10396</name>
</gene>
<evidence type="ECO:0000313" key="2">
    <source>
        <dbReference type="EMBL" id="KAF7188332.1"/>
    </source>
</evidence>
<dbReference type="Proteomes" id="UP000660729">
    <property type="component" value="Unassembled WGS sequence"/>
</dbReference>
<name>A0A8H6RD79_9PEZI</name>
<feature type="compositionally biased region" description="Basic and acidic residues" evidence="1">
    <location>
        <begin position="140"/>
        <end position="153"/>
    </location>
</feature>
<evidence type="ECO:0000313" key="3">
    <source>
        <dbReference type="Proteomes" id="UP000660729"/>
    </source>
</evidence>
<dbReference type="EMBL" id="JABCIY010000211">
    <property type="protein sequence ID" value="KAF7188332.1"/>
    <property type="molecule type" value="Genomic_DNA"/>
</dbReference>
<keyword evidence="3" id="KW-1185">Reference proteome</keyword>
<dbReference type="OrthoDB" id="3649573at2759"/>
<feature type="compositionally biased region" description="Low complexity" evidence="1">
    <location>
        <begin position="345"/>
        <end position="373"/>
    </location>
</feature>
<feature type="region of interest" description="Disordered" evidence="1">
    <location>
        <begin position="124"/>
        <end position="153"/>
    </location>
</feature>
<feature type="region of interest" description="Disordered" evidence="1">
    <location>
        <begin position="279"/>
        <end position="323"/>
    </location>
</feature>
<protein>
    <submittedName>
        <fullName evidence="2">Uncharacterized protein</fullName>
    </submittedName>
</protein>